<sequence>MKLNALHAIVTKKWDLKGINPGKARELLAGATEVAQEKGESSKAGEEVKESWNELEKLDAIVGANGEQVNHHEQYTDGGIEVIDYLKAKLTVDQYAGFMLGNVLKYCSRSRHKGGAEDLKKAKWYLDRLVSEGEHYQVSK</sequence>
<keyword evidence="2" id="KW-1185">Reference proteome</keyword>
<dbReference type="Proteomes" id="UP000618579">
    <property type="component" value="Unassembled WGS sequence"/>
</dbReference>
<evidence type="ECO:0000313" key="2">
    <source>
        <dbReference type="Proteomes" id="UP000618579"/>
    </source>
</evidence>
<evidence type="ECO:0000313" key="1">
    <source>
        <dbReference type="EMBL" id="NOV01366.1"/>
    </source>
</evidence>
<accession>A0ABX1ZMQ4</accession>
<dbReference type="EMBL" id="WHNZ01000030">
    <property type="protein sequence ID" value="NOV01366.1"/>
    <property type="molecule type" value="Genomic_DNA"/>
</dbReference>
<proteinExistence type="predicted"/>
<dbReference type="InterPro" id="IPR021739">
    <property type="entry name" value="SaV-like"/>
</dbReference>
<comment type="caution">
    <text evidence="1">The sequence shown here is derived from an EMBL/GenBank/DDBJ whole genome shotgun (WGS) entry which is preliminary data.</text>
</comment>
<protein>
    <submittedName>
        <fullName evidence="1">DUF3310 domain-containing protein</fullName>
    </submittedName>
</protein>
<reference evidence="1 2" key="1">
    <citation type="submission" date="2019-10" db="EMBL/GenBank/DDBJ databases">
        <title>Description of Paenibacillus pedi sp. nov.</title>
        <authorList>
            <person name="Carlier A."/>
            <person name="Qi S."/>
        </authorList>
    </citation>
    <scope>NUCLEOTIDE SEQUENCE [LARGE SCALE GENOMIC DNA]</scope>
    <source>
        <strain evidence="1 2">LMG 31457</strain>
    </source>
</reference>
<organism evidence="1 2">
    <name type="scientific">Paenibacillus planticolens</name>
    <dbReference type="NCBI Taxonomy" id="2654976"/>
    <lineage>
        <taxon>Bacteria</taxon>
        <taxon>Bacillati</taxon>
        <taxon>Bacillota</taxon>
        <taxon>Bacilli</taxon>
        <taxon>Bacillales</taxon>
        <taxon>Paenibacillaceae</taxon>
        <taxon>Paenibacillus</taxon>
    </lineage>
</organism>
<gene>
    <name evidence="1" type="ORF">GC097_15215</name>
</gene>
<name>A0ABX1ZMQ4_9BACL</name>
<dbReference type="Pfam" id="PF11753">
    <property type="entry name" value="DUF3310"/>
    <property type="match status" value="1"/>
</dbReference>